<dbReference type="RefSeq" id="XP_028878526.1">
    <property type="nucleotide sequence ID" value="XM_029030125.1"/>
</dbReference>
<feature type="transmembrane region" description="Helical" evidence="10">
    <location>
        <begin position="155"/>
        <end position="175"/>
    </location>
</feature>
<feature type="transmembrane region" description="Helical" evidence="10">
    <location>
        <begin position="76"/>
        <end position="99"/>
    </location>
</feature>
<evidence type="ECO:0000256" key="3">
    <source>
        <dbReference type="ARBA" id="ARBA00022692"/>
    </source>
</evidence>
<evidence type="ECO:0000256" key="4">
    <source>
        <dbReference type="ARBA" id="ARBA00022989"/>
    </source>
</evidence>
<evidence type="ECO:0000256" key="1">
    <source>
        <dbReference type="ARBA" id="ARBA00004127"/>
    </source>
</evidence>
<dbReference type="EMBL" id="NBCO01000044">
    <property type="protein sequence ID" value="ORC84460.1"/>
    <property type="molecule type" value="Genomic_DNA"/>
</dbReference>
<evidence type="ECO:0000313" key="11">
    <source>
        <dbReference type="EMBL" id="ORC84460.1"/>
    </source>
</evidence>
<proteinExistence type="predicted"/>
<sequence>MSAESQGSGSDERECSAVAIGILPDGTRFCVPETMSVMSSLLRKRSWRSPATILWIFLWISTALTYWLFFAGFLPKWFFCLQFVIWRLMYNVGLGVILYRQSNQGGFLSFFRRIVKQNPALIRGLESSIVFESEDTVYKIEQFPDEFNAWMLFRIIVNIILANDLVSYIVLSIVYCEPVDLASPRDIFSFLIGLCSIVFALWSKTDAHRVIGDYAWYWGDFFFLLDKDLVFDGIFQMFPHPMYTVGYAFMYGVPLMAKSYTLFYLSIFGHLSQLLFLALVENPHIDRTYNVMRSRTNDDILRDDILYDEEEGFLHRNELILLRRFSPFRAKDFLLAILILYSLLLIIIPTPWWLHASQHIFWRLFLNAILGLVLHREVCHNKWFSNHYKTLQEAFSNWRTLYNTGVTMTNISYILCAIRYFSWDMFFFDTVESRIFIMVVGILLLGINVYVSLGIYEAIGDFGYFYGDFFIDSVPSKLTYNGIYRYLNNPDSSLGMSGYYGVALISGSPTVLFLALFSHTCTKAFELLVEKPYVLRRYGKEVRSLSGLEQEIKRKMNKVKEEYERRVQELKQKLDKQKQSYEKLREIVMTRRRKRDKDD</sequence>
<gene>
    <name evidence="11" type="ORF">TM35_000441160</name>
</gene>
<dbReference type="UniPathway" id="UPA00753"/>
<keyword evidence="6 10" id="KW-0472">Membrane</keyword>
<dbReference type="GO" id="GO:0012505">
    <property type="term" value="C:endomembrane system"/>
    <property type="evidence" value="ECO:0007669"/>
    <property type="project" value="UniProtKB-SubCell"/>
</dbReference>
<keyword evidence="11" id="KW-0808">Transferase</keyword>
<dbReference type="GO" id="GO:0004608">
    <property type="term" value="F:phosphatidylethanolamine N-methyltransferase activity"/>
    <property type="evidence" value="ECO:0007669"/>
    <property type="project" value="TreeGrafter"/>
</dbReference>
<keyword evidence="3 10" id="KW-0812">Transmembrane</keyword>
<comment type="caution">
    <text evidence="11">The sequence shown here is derived from an EMBL/GenBank/DDBJ whole genome shotgun (WGS) entry which is preliminary data.</text>
</comment>
<keyword evidence="11" id="KW-0489">Methyltransferase</keyword>
<evidence type="ECO:0000256" key="6">
    <source>
        <dbReference type="ARBA" id="ARBA00023136"/>
    </source>
</evidence>
<keyword evidence="7" id="KW-0594">Phospholipid biosynthesis</keyword>
<accession>A0A1X0NK27</accession>
<evidence type="ECO:0000256" key="10">
    <source>
        <dbReference type="SAM" id="Phobius"/>
    </source>
</evidence>
<name>A0A1X0NK27_9TRYP</name>
<dbReference type="Pfam" id="PF04191">
    <property type="entry name" value="PEMT"/>
    <property type="match status" value="2"/>
</dbReference>
<keyword evidence="8" id="KW-1208">Phospholipid metabolism</keyword>
<evidence type="ECO:0000256" key="8">
    <source>
        <dbReference type="ARBA" id="ARBA00023264"/>
    </source>
</evidence>
<feature type="transmembrane region" description="Helical" evidence="10">
    <location>
        <begin position="333"/>
        <end position="354"/>
    </location>
</feature>
<feature type="transmembrane region" description="Helical" evidence="10">
    <location>
        <begin position="52"/>
        <end position="70"/>
    </location>
</feature>
<evidence type="ECO:0000256" key="7">
    <source>
        <dbReference type="ARBA" id="ARBA00023209"/>
    </source>
</evidence>
<dbReference type="PANTHER" id="PTHR32138:SF0">
    <property type="entry name" value="PHOSPHATIDYLETHANOLAMINE N-METHYLTRANSFERASE"/>
    <property type="match status" value="1"/>
</dbReference>
<keyword evidence="2" id="KW-0444">Lipid biosynthesis</keyword>
<comment type="subcellular location">
    <subcellularLocation>
        <location evidence="1">Endomembrane system</location>
        <topology evidence="1">Multi-pass membrane protein</topology>
    </subcellularLocation>
</comment>
<keyword evidence="12" id="KW-1185">Reference proteome</keyword>
<feature type="transmembrane region" description="Helical" evidence="10">
    <location>
        <begin position="400"/>
        <end position="423"/>
    </location>
</feature>
<dbReference type="GeneID" id="39989905"/>
<evidence type="ECO:0000256" key="2">
    <source>
        <dbReference type="ARBA" id="ARBA00022516"/>
    </source>
</evidence>
<feature type="transmembrane region" description="Helical" evidence="10">
    <location>
        <begin position="187"/>
        <end position="203"/>
    </location>
</feature>
<reference evidence="11 12" key="1">
    <citation type="submission" date="2017-03" db="EMBL/GenBank/DDBJ databases">
        <title>An alternative strategy for trypanosome survival in the mammalian bloodstream revealed through genome and transcriptome analysis of the ubiquitous bovine parasite Trypanosoma (Megatrypanum) theileri.</title>
        <authorList>
            <person name="Kelly S."/>
            <person name="Ivens A."/>
            <person name="Mott A."/>
            <person name="O'Neill E."/>
            <person name="Emms D."/>
            <person name="Macleod O."/>
            <person name="Voorheis P."/>
            <person name="Matthews J."/>
            <person name="Matthews K."/>
            <person name="Carrington M."/>
        </authorList>
    </citation>
    <scope>NUCLEOTIDE SEQUENCE [LARGE SCALE GENOMIC DNA]</scope>
    <source>
        <strain evidence="11">Edinburgh</strain>
    </source>
</reference>
<feature type="transmembrane region" description="Helical" evidence="10">
    <location>
        <begin position="498"/>
        <end position="517"/>
    </location>
</feature>
<keyword evidence="9" id="KW-0175">Coiled coil</keyword>
<evidence type="ECO:0000256" key="5">
    <source>
        <dbReference type="ARBA" id="ARBA00023098"/>
    </source>
</evidence>
<dbReference type="InterPro" id="IPR007318">
    <property type="entry name" value="Phopholipid_MeTrfase"/>
</dbReference>
<feature type="coiled-coil region" evidence="9">
    <location>
        <begin position="545"/>
        <end position="587"/>
    </location>
</feature>
<keyword evidence="5" id="KW-0443">Lipid metabolism</keyword>
<keyword evidence="4 10" id="KW-1133">Transmembrane helix</keyword>
<evidence type="ECO:0000313" key="12">
    <source>
        <dbReference type="Proteomes" id="UP000192257"/>
    </source>
</evidence>
<protein>
    <submittedName>
        <fullName evidence="11">Phosphatidylethanolaminen-methyltransferase-lik e protein</fullName>
    </submittedName>
</protein>
<dbReference type="STRING" id="67003.A0A1X0NK27"/>
<dbReference type="GO" id="GO:0032259">
    <property type="term" value="P:methylation"/>
    <property type="evidence" value="ECO:0007669"/>
    <property type="project" value="UniProtKB-KW"/>
</dbReference>
<organism evidence="11 12">
    <name type="scientific">Trypanosoma theileri</name>
    <dbReference type="NCBI Taxonomy" id="67003"/>
    <lineage>
        <taxon>Eukaryota</taxon>
        <taxon>Discoba</taxon>
        <taxon>Euglenozoa</taxon>
        <taxon>Kinetoplastea</taxon>
        <taxon>Metakinetoplastina</taxon>
        <taxon>Trypanosomatida</taxon>
        <taxon>Trypanosomatidae</taxon>
        <taxon>Trypanosoma</taxon>
    </lineage>
</organism>
<dbReference type="AlphaFoldDB" id="A0A1X0NK27"/>
<dbReference type="VEuPathDB" id="TriTrypDB:TM35_000441160"/>
<dbReference type="GO" id="GO:0006656">
    <property type="term" value="P:phosphatidylcholine biosynthetic process"/>
    <property type="evidence" value="ECO:0007669"/>
    <property type="project" value="UniProtKB-UniPathway"/>
</dbReference>
<dbReference type="PANTHER" id="PTHR32138">
    <property type="entry name" value="PHOSPHATIDYLETHANOLAMINE N-METHYLTRANSFERASE"/>
    <property type="match status" value="1"/>
</dbReference>
<dbReference type="Proteomes" id="UP000192257">
    <property type="component" value="Unassembled WGS sequence"/>
</dbReference>
<dbReference type="OrthoDB" id="4583at2759"/>
<evidence type="ECO:0000256" key="9">
    <source>
        <dbReference type="SAM" id="Coils"/>
    </source>
</evidence>
<feature type="transmembrane region" description="Helical" evidence="10">
    <location>
        <begin position="435"/>
        <end position="456"/>
    </location>
</feature>
<dbReference type="Gene3D" id="1.20.120.1630">
    <property type="match status" value="1"/>
</dbReference>